<dbReference type="PANTHER" id="PTHR11439:SF521">
    <property type="entry name" value="RNA-DIRECTED DNA POLYMERASE"/>
    <property type="match status" value="1"/>
</dbReference>
<sequence>MDLVYLTKEFLSSGFSIKDIEEADVILVFEGYTDASWISNIKDNSSTSGWVILLGGGANYWASKKQSCITGSIMESKFVALAAAGKEAELLKNFLLDIPLWVKPIAPISIRCDSVAT</sequence>
<organism evidence="1">
    <name type="scientific">Tanacetum cinerariifolium</name>
    <name type="common">Dalmatian daisy</name>
    <name type="synonym">Chrysanthemum cinerariifolium</name>
    <dbReference type="NCBI Taxonomy" id="118510"/>
    <lineage>
        <taxon>Eukaryota</taxon>
        <taxon>Viridiplantae</taxon>
        <taxon>Streptophyta</taxon>
        <taxon>Embryophyta</taxon>
        <taxon>Tracheophyta</taxon>
        <taxon>Spermatophyta</taxon>
        <taxon>Magnoliopsida</taxon>
        <taxon>eudicotyledons</taxon>
        <taxon>Gunneridae</taxon>
        <taxon>Pentapetalae</taxon>
        <taxon>asterids</taxon>
        <taxon>campanulids</taxon>
        <taxon>Asterales</taxon>
        <taxon>Asteraceae</taxon>
        <taxon>Asteroideae</taxon>
        <taxon>Anthemideae</taxon>
        <taxon>Anthemidinae</taxon>
        <taxon>Tanacetum</taxon>
    </lineage>
</organism>
<dbReference type="CDD" id="cd09272">
    <property type="entry name" value="RNase_HI_RT_Ty1"/>
    <property type="match status" value="1"/>
</dbReference>
<dbReference type="AlphaFoldDB" id="A0A699TY69"/>
<comment type="caution">
    <text evidence="1">The sequence shown here is derived from an EMBL/GenBank/DDBJ whole genome shotgun (WGS) entry which is preliminary data.</text>
</comment>
<accession>A0A699TY69</accession>
<reference evidence="1" key="1">
    <citation type="journal article" date="2019" name="Sci. Rep.">
        <title>Draft genome of Tanacetum cinerariifolium, the natural source of mosquito coil.</title>
        <authorList>
            <person name="Yamashiro T."/>
            <person name="Shiraishi A."/>
            <person name="Satake H."/>
            <person name="Nakayama K."/>
        </authorList>
    </citation>
    <scope>NUCLEOTIDE SEQUENCE</scope>
</reference>
<gene>
    <name evidence="1" type="ORF">Tci_885928</name>
</gene>
<evidence type="ECO:0000313" key="1">
    <source>
        <dbReference type="EMBL" id="GFD13959.1"/>
    </source>
</evidence>
<name>A0A699TY69_TANCI</name>
<protein>
    <submittedName>
        <fullName evidence="1">Zinc finger, CCHC-type</fullName>
    </submittedName>
</protein>
<feature type="non-terminal residue" evidence="1">
    <location>
        <position position="117"/>
    </location>
</feature>
<proteinExistence type="predicted"/>
<dbReference type="EMBL" id="BKCJ011276048">
    <property type="protein sequence ID" value="GFD13959.1"/>
    <property type="molecule type" value="Genomic_DNA"/>
</dbReference>
<dbReference type="PANTHER" id="PTHR11439">
    <property type="entry name" value="GAG-POL-RELATED RETROTRANSPOSON"/>
    <property type="match status" value="1"/>
</dbReference>